<dbReference type="AlphaFoldDB" id="A0A3B3U196"/>
<protein>
    <submittedName>
        <fullName evidence="1">Uncharacterized protein</fullName>
    </submittedName>
</protein>
<sequence>NFWIFSDQLRRRKDNYFLMVMMCCMAFKKHNQILKETPQKPLQAFTSLFSNWNKLYVFCKALHFT</sequence>
<reference evidence="1" key="2">
    <citation type="submission" date="2025-09" db="UniProtKB">
        <authorList>
            <consortium name="Ensembl"/>
        </authorList>
    </citation>
    <scope>IDENTIFICATION</scope>
</reference>
<dbReference type="Proteomes" id="UP000261500">
    <property type="component" value="Unplaced"/>
</dbReference>
<evidence type="ECO:0000313" key="1">
    <source>
        <dbReference type="Ensembl" id="ENSPLAP00000007210.1"/>
    </source>
</evidence>
<keyword evidence="2" id="KW-1185">Reference proteome</keyword>
<proteinExistence type="predicted"/>
<name>A0A3B3U196_9TELE</name>
<evidence type="ECO:0000313" key="2">
    <source>
        <dbReference type="Proteomes" id="UP000261500"/>
    </source>
</evidence>
<dbReference type="Ensembl" id="ENSPLAT00000004936.1">
    <property type="protein sequence ID" value="ENSPLAP00000007210.1"/>
    <property type="gene ID" value="ENSPLAG00000009502.1"/>
</dbReference>
<reference evidence="1" key="1">
    <citation type="submission" date="2025-08" db="UniProtKB">
        <authorList>
            <consortium name="Ensembl"/>
        </authorList>
    </citation>
    <scope>IDENTIFICATION</scope>
</reference>
<organism evidence="1 2">
    <name type="scientific">Poecilia latipinna</name>
    <name type="common">sailfin molly</name>
    <dbReference type="NCBI Taxonomy" id="48699"/>
    <lineage>
        <taxon>Eukaryota</taxon>
        <taxon>Metazoa</taxon>
        <taxon>Chordata</taxon>
        <taxon>Craniata</taxon>
        <taxon>Vertebrata</taxon>
        <taxon>Euteleostomi</taxon>
        <taxon>Actinopterygii</taxon>
        <taxon>Neopterygii</taxon>
        <taxon>Teleostei</taxon>
        <taxon>Neoteleostei</taxon>
        <taxon>Acanthomorphata</taxon>
        <taxon>Ovalentaria</taxon>
        <taxon>Atherinomorphae</taxon>
        <taxon>Cyprinodontiformes</taxon>
        <taxon>Poeciliidae</taxon>
        <taxon>Poeciliinae</taxon>
        <taxon>Poecilia</taxon>
    </lineage>
</organism>
<accession>A0A3B3U196</accession>